<dbReference type="InterPro" id="IPR029324">
    <property type="entry name" value="AIF_C"/>
</dbReference>
<dbReference type="Gene3D" id="3.50.50.60">
    <property type="entry name" value="FAD/NAD(P)-binding domain"/>
    <property type="match status" value="2"/>
</dbReference>
<evidence type="ECO:0000313" key="16">
    <source>
        <dbReference type="EMBL" id="JAC57200.1"/>
    </source>
</evidence>
<evidence type="ECO:0000256" key="3">
    <source>
        <dbReference type="ARBA" id="ARBA00006442"/>
    </source>
</evidence>
<accession>A0A034WSR9</accession>
<dbReference type="PRINTS" id="PR00411">
    <property type="entry name" value="PNDRDTASEI"/>
</dbReference>
<evidence type="ECO:0000259" key="15">
    <source>
        <dbReference type="Pfam" id="PF14721"/>
    </source>
</evidence>
<dbReference type="GO" id="GO:0016174">
    <property type="term" value="F:NAD(P)H oxidase H2O2-forming activity"/>
    <property type="evidence" value="ECO:0007669"/>
    <property type="project" value="TreeGrafter"/>
</dbReference>
<dbReference type="AlphaFoldDB" id="A0A034WSR9"/>
<evidence type="ECO:0000256" key="5">
    <source>
        <dbReference type="ARBA" id="ARBA00022703"/>
    </source>
</evidence>
<evidence type="ECO:0000256" key="6">
    <source>
        <dbReference type="ARBA" id="ARBA00022827"/>
    </source>
</evidence>
<dbReference type="SUPFAM" id="SSF55424">
    <property type="entry name" value="FAD/NAD-linked reductases, dimerisation (C-terminal) domain"/>
    <property type="match status" value="1"/>
</dbReference>
<comment type="catalytic activity">
    <reaction evidence="11">
        <text>A + NADH + H(+) = AH2 + NAD(+)</text>
        <dbReference type="Rhea" id="RHEA:11356"/>
        <dbReference type="ChEBI" id="CHEBI:13193"/>
        <dbReference type="ChEBI" id="CHEBI:15378"/>
        <dbReference type="ChEBI" id="CHEBI:17499"/>
        <dbReference type="ChEBI" id="CHEBI:57540"/>
        <dbReference type="ChEBI" id="CHEBI:57945"/>
    </reaction>
</comment>
<organism evidence="16">
    <name type="scientific">Bactrocera dorsalis</name>
    <name type="common">Oriental fruit fly</name>
    <name type="synonym">Dacus dorsalis</name>
    <dbReference type="NCBI Taxonomy" id="27457"/>
    <lineage>
        <taxon>Eukaryota</taxon>
        <taxon>Metazoa</taxon>
        <taxon>Ecdysozoa</taxon>
        <taxon>Arthropoda</taxon>
        <taxon>Hexapoda</taxon>
        <taxon>Insecta</taxon>
        <taxon>Pterygota</taxon>
        <taxon>Neoptera</taxon>
        <taxon>Endopterygota</taxon>
        <taxon>Diptera</taxon>
        <taxon>Brachycera</taxon>
        <taxon>Muscomorpha</taxon>
        <taxon>Tephritoidea</taxon>
        <taxon>Tephritidae</taxon>
        <taxon>Bactrocera</taxon>
        <taxon>Bactrocera</taxon>
    </lineage>
</organism>
<evidence type="ECO:0000259" key="14">
    <source>
        <dbReference type="Pfam" id="PF07992"/>
    </source>
</evidence>
<keyword evidence="13" id="KW-1133">Transmembrane helix</keyword>
<evidence type="ECO:0000256" key="12">
    <source>
        <dbReference type="SAM" id="MobiDB-lite"/>
    </source>
</evidence>
<feature type="region of interest" description="Disordered" evidence="12">
    <location>
        <begin position="107"/>
        <end position="191"/>
    </location>
</feature>
<dbReference type="Pfam" id="PF07992">
    <property type="entry name" value="Pyr_redox_2"/>
    <property type="match status" value="1"/>
</dbReference>
<dbReference type="OrthoDB" id="6029at2759"/>
<dbReference type="InterPro" id="IPR036188">
    <property type="entry name" value="FAD/NAD-bd_sf"/>
</dbReference>
<keyword evidence="13" id="KW-0812">Transmembrane</keyword>
<dbReference type="GO" id="GO:0046983">
    <property type="term" value="F:protein dimerization activity"/>
    <property type="evidence" value="ECO:0007669"/>
    <property type="project" value="InterPro"/>
</dbReference>
<evidence type="ECO:0000256" key="11">
    <source>
        <dbReference type="ARBA" id="ARBA00047786"/>
    </source>
</evidence>
<dbReference type="GeneID" id="105228745"/>
<reference evidence="16" key="1">
    <citation type="journal article" date="2014" name="BMC Genomics">
        <title>Characterizing the developmental transcriptome of the oriental fruit fly, Bactrocera dorsalis (Diptera: Tephritidae) through comparative genomic analysis with Drosophila melanogaster utilizing modENCODE datasets.</title>
        <authorList>
            <person name="Geib S.M."/>
            <person name="Calla B."/>
            <person name="Hall B."/>
            <person name="Hou S."/>
            <person name="Manoukis N.C."/>
        </authorList>
    </citation>
    <scope>NUCLEOTIDE SEQUENCE</scope>
    <source>
        <strain evidence="16">Punador</strain>
    </source>
</reference>
<dbReference type="CTD" id="33390"/>
<dbReference type="Gene3D" id="3.30.390.30">
    <property type="match status" value="1"/>
</dbReference>
<dbReference type="GO" id="GO:0071949">
    <property type="term" value="F:FAD binding"/>
    <property type="evidence" value="ECO:0007669"/>
    <property type="project" value="TreeGrafter"/>
</dbReference>
<feature type="transmembrane region" description="Helical" evidence="13">
    <location>
        <begin position="252"/>
        <end position="270"/>
    </location>
</feature>
<evidence type="ECO:0000256" key="7">
    <source>
        <dbReference type="ARBA" id="ARBA00022946"/>
    </source>
</evidence>
<proteinExistence type="inferred from homology"/>
<dbReference type="Pfam" id="PF14721">
    <property type="entry name" value="AIF_C"/>
    <property type="match status" value="1"/>
</dbReference>
<feature type="region of interest" description="Disordered" evidence="12">
    <location>
        <begin position="212"/>
        <end position="243"/>
    </location>
</feature>
<keyword evidence="5" id="KW-0053">Apoptosis</keyword>
<keyword evidence="13" id="KW-0472">Membrane</keyword>
<dbReference type="RefSeq" id="XP_011206992.2">
    <property type="nucleotide sequence ID" value="XM_011208690.4"/>
</dbReference>
<keyword evidence="7" id="KW-0809">Transit peptide</keyword>
<keyword evidence="9" id="KW-0520">NAD</keyword>
<evidence type="ECO:0000256" key="10">
    <source>
        <dbReference type="ARBA" id="ARBA00023128"/>
    </source>
</evidence>
<keyword evidence="6" id="KW-0274">FAD</keyword>
<name>A0A034WSR9_BACDO</name>
<dbReference type="InterPro" id="IPR016156">
    <property type="entry name" value="FAD/NAD-linked_Rdtase_dimer_sf"/>
</dbReference>
<dbReference type="GO" id="GO:0033108">
    <property type="term" value="P:mitochondrial respiratory chain complex assembly"/>
    <property type="evidence" value="ECO:0007669"/>
    <property type="project" value="TreeGrafter"/>
</dbReference>
<comment type="similarity">
    <text evidence="3">Belongs to the FAD-dependent oxidoreductase family.</text>
</comment>
<dbReference type="GO" id="GO:0005739">
    <property type="term" value="C:mitochondrion"/>
    <property type="evidence" value="ECO:0007669"/>
    <property type="project" value="UniProtKB-SubCell"/>
</dbReference>
<feature type="compositionally biased region" description="Low complexity" evidence="12">
    <location>
        <begin position="136"/>
        <end position="162"/>
    </location>
</feature>
<comment type="cofactor">
    <cofactor evidence="1">
        <name>FAD</name>
        <dbReference type="ChEBI" id="CHEBI:57692"/>
    </cofactor>
</comment>
<dbReference type="SMART" id="SM01353">
    <property type="entry name" value="AIF_C"/>
    <property type="match status" value="1"/>
</dbReference>
<keyword evidence="8" id="KW-0560">Oxidoreductase</keyword>
<feature type="domain" description="Mitochondrial apoptosis-inducing factor C-terminal" evidence="15">
    <location>
        <begin position="638"/>
        <end position="763"/>
    </location>
</feature>
<evidence type="ECO:0000256" key="1">
    <source>
        <dbReference type="ARBA" id="ARBA00001974"/>
    </source>
</evidence>
<dbReference type="KEGG" id="bdr:105228745"/>
<protein>
    <submittedName>
        <fullName evidence="16">Putative apoptosis-inducing factor 1, mitochondrial</fullName>
    </submittedName>
</protein>
<sequence length="781" mass="85050">MSIYSLRGLNVRFCRQAYILAHVRAGVVPMPGRTKLRLSLCECSDQQLNSSRGYAINNTGATIDELNRLKPYLLAAITPLRSSHNNLYQMVKKRTLEARTKLQRNKFPNNQACEEEKKKKSTNVCNDQSGSTVCASPSPGSTTTRPSTTPYNSSSSSTSSIPPCKPQFEKIAKDPCPPKPEVQNKTTGGSKCGVKNAELLQAKDCNISKRKNVTSDKKPCDGEGAGGSGSKKGAPSSGSIMGDDEATRKTRMLLALLAALGLGGLLLWLLTRRKQKVADSTECGTTAAIASTVPATSAELPKHVPYLLIGGGTAGFSAFRAIKSNDPRAKVLMITNESRKPYMRPPLSKELWYSAEKGEVTKDYRFKQWTGAERSLFFEPEEFFVDPTKLMETVNGGIAVAQGFTVKKIDPAKHIVTLADGYEITYDECLIATGCAPKSLDVFAQATPGVKEKVMVYRSPDDFERLKRYADEKKSITIVGNGFTGSELACSLANYAKDKKVKIYQIFPESGNMSKVLPTYLSNWTTAKVESMGVCVMPETSIKNAQRDEAALKLVLNNGKSLLTDVVVVCVGCEPNTSIALTSGLEVDKSLGGFVVNAELEARRNLFVAGDASCFYDPLLGRRRVEHHDHSVVSGRLAGENMVGKKKAYNHQSMFWSDLGPEVGYEGIGLVDASLRTVGVFALASPNPEPRTDNLTETAVMEGGGSGSTVTVNPETPDVKCDPKDADEYGRGVIFYMKDDKIVGILLWNLFNRIGLARTIINQNKKYDDLNEVAKLFEIHA</sequence>
<keyword evidence="10" id="KW-0496">Mitochondrion</keyword>
<keyword evidence="4" id="KW-0285">Flavoprotein</keyword>
<comment type="subcellular location">
    <subcellularLocation>
        <location evidence="2">Mitochondrion</location>
    </subcellularLocation>
</comment>
<dbReference type="InterPro" id="IPR050446">
    <property type="entry name" value="FAD-oxidoreductase/Apoptosis"/>
</dbReference>
<dbReference type="PRINTS" id="PR00368">
    <property type="entry name" value="FADPNR"/>
</dbReference>
<dbReference type="PANTHER" id="PTHR43557">
    <property type="entry name" value="APOPTOSIS-INDUCING FACTOR 1"/>
    <property type="match status" value="1"/>
</dbReference>
<dbReference type="GO" id="GO:0006915">
    <property type="term" value="P:apoptotic process"/>
    <property type="evidence" value="ECO:0007669"/>
    <property type="project" value="UniProtKB-KW"/>
</dbReference>
<dbReference type="EMBL" id="GAKP01001752">
    <property type="protein sequence ID" value="JAC57200.1"/>
    <property type="molecule type" value="Transcribed_RNA"/>
</dbReference>
<gene>
    <name evidence="16" type="primary">AIFM1</name>
</gene>
<dbReference type="PANTHER" id="PTHR43557:SF4">
    <property type="entry name" value="APOPTOSIS-INDUCING FACTOR 1, MITOCHONDRIAL"/>
    <property type="match status" value="1"/>
</dbReference>
<feature type="compositionally biased region" description="Polar residues" evidence="12">
    <location>
        <begin position="122"/>
        <end position="135"/>
    </location>
</feature>
<evidence type="ECO:0000256" key="2">
    <source>
        <dbReference type="ARBA" id="ARBA00004173"/>
    </source>
</evidence>
<dbReference type="InterPro" id="IPR023753">
    <property type="entry name" value="FAD/NAD-binding_dom"/>
</dbReference>
<evidence type="ECO:0000256" key="13">
    <source>
        <dbReference type="SAM" id="Phobius"/>
    </source>
</evidence>
<feature type="domain" description="FAD/NAD(P)-binding" evidence="14">
    <location>
        <begin position="307"/>
        <end position="631"/>
    </location>
</feature>
<evidence type="ECO:0000256" key="9">
    <source>
        <dbReference type="ARBA" id="ARBA00023027"/>
    </source>
</evidence>
<evidence type="ECO:0000256" key="4">
    <source>
        <dbReference type="ARBA" id="ARBA00022630"/>
    </source>
</evidence>
<evidence type="ECO:0000256" key="8">
    <source>
        <dbReference type="ARBA" id="ARBA00023002"/>
    </source>
</evidence>
<dbReference type="SUPFAM" id="SSF51905">
    <property type="entry name" value="FAD/NAD(P)-binding domain"/>
    <property type="match status" value="2"/>
</dbReference>